<comment type="caution">
    <text evidence="1">The sequence shown here is derived from an EMBL/GenBank/DDBJ whole genome shotgun (WGS) entry which is preliminary data.</text>
</comment>
<gene>
    <name evidence="1" type="ORF">M9H77_36626</name>
</gene>
<dbReference type="Proteomes" id="UP001060085">
    <property type="component" value="Linkage Group LG08"/>
</dbReference>
<keyword evidence="2" id="KW-1185">Reference proteome</keyword>
<name>A0ACB9ZUX1_CATRO</name>
<organism evidence="1 2">
    <name type="scientific">Catharanthus roseus</name>
    <name type="common">Madagascar periwinkle</name>
    <name type="synonym">Vinca rosea</name>
    <dbReference type="NCBI Taxonomy" id="4058"/>
    <lineage>
        <taxon>Eukaryota</taxon>
        <taxon>Viridiplantae</taxon>
        <taxon>Streptophyta</taxon>
        <taxon>Embryophyta</taxon>
        <taxon>Tracheophyta</taxon>
        <taxon>Spermatophyta</taxon>
        <taxon>Magnoliopsida</taxon>
        <taxon>eudicotyledons</taxon>
        <taxon>Gunneridae</taxon>
        <taxon>Pentapetalae</taxon>
        <taxon>asterids</taxon>
        <taxon>lamiids</taxon>
        <taxon>Gentianales</taxon>
        <taxon>Apocynaceae</taxon>
        <taxon>Rauvolfioideae</taxon>
        <taxon>Vinceae</taxon>
        <taxon>Catharanthinae</taxon>
        <taxon>Catharanthus</taxon>
    </lineage>
</organism>
<evidence type="ECO:0000313" key="2">
    <source>
        <dbReference type="Proteomes" id="UP001060085"/>
    </source>
</evidence>
<accession>A0ACB9ZUX1</accession>
<dbReference type="EMBL" id="CM044708">
    <property type="protein sequence ID" value="KAI5650621.1"/>
    <property type="molecule type" value="Genomic_DNA"/>
</dbReference>
<sequence>MYLVENQFDKKIKISQCDGDREFNSNQFLNHTSDCEPTTSATFTVNDITPTVNSNTPVVNYAPAGTSTLSPDSADTVDDDGITVNTDNDPTVDIGMLSTDDVDTDNSGELTVDIASPTVDVAITQDISATSQP</sequence>
<proteinExistence type="predicted"/>
<reference evidence="2" key="1">
    <citation type="journal article" date="2023" name="Nat. Plants">
        <title>Single-cell RNA sequencing provides a high-resolution roadmap for understanding the multicellular compartmentation of specialized metabolism.</title>
        <authorList>
            <person name="Sun S."/>
            <person name="Shen X."/>
            <person name="Li Y."/>
            <person name="Li Y."/>
            <person name="Wang S."/>
            <person name="Li R."/>
            <person name="Zhang H."/>
            <person name="Shen G."/>
            <person name="Guo B."/>
            <person name="Wei J."/>
            <person name="Xu J."/>
            <person name="St-Pierre B."/>
            <person name="Chen S."/>
            <person name="Sun C."/>
        </authorList>
    </citation>
    <scope>NUCLEOTIDE SEQUENCE [LARGE SCALE GENOMIC DNA]</scope>
</reference>
<protein>
    <submittedName>
        <fullName evidence="1">Uncharacterized protein</fullName>
    </submittedName>
</protein>
<evidence type="ECO:0000313" key="1">
    <source>
        <dbReference type="EMBL" id="KAI5650621.1"/>
    </source>
</evidence>